<dbReference type="AlphaFoldDB" id="A0A166BIU4"/>
<feature type="transmembrane region" description="Helical" evidence="1">
    <location>
        <begin position="47"/>
        <end position="70"/>
    </location>
</feature>
<feature type="transmembrane region" description="Helical" evidence="1">
    <location>
        <begin position="125"/>
        <end position="147"/>
    </location>
</feature>
<dbReference type="Pfam" id="PF09819">
    <property type="entry name" value="ABC_cobalt"/>
    <property type="match status" value="1"/>
</dbReference>
<evidence type="ECO:0000256" key="1">
    <source>
        <dbReference type="SAM" id="Phobius"/>
    </source>
</evidence>
<evidence type="ECO:0000313" key="3">
    <source>
        <dbReference type="Proteomes" id="UP000077428"/>
    </source>
</evidence>
<keyword evidence="1" id="KW-0812">Transmembrane</keyword>
<feature type="transmembrane region" description="Helical" evidence="1">
    <location>
        <begin position="22"/>
        <end position="41"/>
    </location>
</feature>
<accession>A0A166BIU4</accession>
<reference evidence="3" key="1">
    <citation type="journal article" date="2016" name="Genome Announc.">
        <title>Draft Genome Sequences of Methanobrevibacter curvatus DSM11111, Methanobrevibacter cuticularis DSM11139, Methanobrevibacter filiformis DSM11501, and Methanobrevibacter oralis DSM7256.</title>
        <authorList>
            <person name="Poehlein A."/>
            <person name="Seedorf H."/>
        </authorList>
    </citation>
    <scope>NUCLEOTIDE SEQUENCE [LARGE SCALE GENOMIC DNA]</scope>
    <source>
        <strain evidence="3">DSM 7256 / JCM 30027 / ZR</strain>
    </source>
</reference>
<comment type="caution">
    <text evidence="2">The sequence shown here is derived from an EMBL/GenBank/DDBJ whole genome shotgun (WGS) entry which is preliminary data.</text>
</comment>
<dbReference type="Proteomes" id="UP000077428">
    <property type="component" value="Unassembled WGS sequence"/>
</dbReference>
<sequence>MVVFILNENVTNFNRKWSTHDIMVTAILSIVLGLLNIPLTYLGSYLIAFPIVFPIMMGIGFFPLILVAYLIRKPGSVLLSSFIIMAVGVPFTPYGVVMLGQVLMYGLPLEIVFLLGRYRHFESWFMAIAGIVVNVIGGILFFISYGILNMDILIQLIIVVETIISGVLFAGLLSKWLGDAVLKTGVIR</sequence>
<dbReference type="InterPro" id="IPR017195">
    <property type="entry name" value="ABC_thiamin-permease_prd"/>
</dbReference>
<gene>
    <name evidence="2" type="primary">ykoE</name>
    <name evidence="2" type="ORF">MBORA_06420</name>
</gene>
<dbReference type="PATRIC" id="fig|66851.6.peg.709"/>
<keyword evidence="1" id="KW-0472">Membrane</keyword>
<evidence type="ECO:0000313" key="2">
    <source>
        <dbReference type="EMBL" id="KZX13414.1"/>
    </source>
</evidence>
<protein>
    <submittedName>
        <fullName evidence="2">HMP/thiamine permease protein YkoE</fullName>
    </submittedName>
</protein>
<feature type="transmembrane region" description="Helical" evidence="1">
    <location>
        <begin position="77"/>
        <end position="96"/>
    </location>
</feature>
<organism evidence="2 3">
    <name type="scientific">Methanobrevibacter oralis</name>
    <dbReference type="NCBI Taxonomy" id="66851"/>
    <lineage>
        <taxon>Archaea</taxon>
        <taxon>Methanobacteriati</taxon>
        <taxon>Methanobacteriota</taxon>
        <taxon>Methanomada group</taxon>
        <taxon>Methanobacteria</taxon>
        <taxon>Methanobacteriales</taxon>
        <taxon>Methanobacteriaceae</taxon>
        <taxon>Methanobrevibacter</taxon>
    </lineage>
</organism>
<name>A0A166BIU4_METOA</name>
<keyword evidence="1" id="KW-1133">Transmembrane helix</keyword>
<proteinExistence type="predicted"/>
<keyword evidence="3" id="KW-1185">Reference proteome</keyword>
<feature type="transmembrane region" description="Helical" evidence="1">
    <location>
        <begin position="153"/>
        <end position="173"/>
    </location>
</feature>
<dbReference type="EMBL" id="LWMU01000050">
    <property type="protein sequence ID" value="KZX13414.1"/>
    <property type="molecule type" value="Genomic_DNA"/>
</dbReference>
<dbReference type="STRING" id="66851.MBORA_06420"/>